<evidence type="ECO:0000259" key="4">
    <source>
        <dbReference type="PROSITE" id="PS50883"/>
    </source>
</evidence>
<keyword evidence="1" id="KW-0472">Membrane</keyword>
<dbReference type="SUPFAM" id="SSF55785">
    <property type="entry name" value="PYP-like sensor domain (PAS domain)"/>
    <property type="match status" value="1"/>
</dbReference>
<evidence type="ECO:0000313" key="6">
    <source>
        <dbReference type="EMBL" id="SOY39774.1"/>
    </source>
</evidence>
<dbReference type="Gene3D" id="3.20.20.450">
    <property type="entry name" value="EAL domain"/>
    <property type="match status" value="1"/>
</dbReference>
<dbReference type="InterPro" id="IPR035919">
    <property type="entry name" value="EAL_sf"/>
</dbReference>
<dbReference type="PANTHER" id="PTHR44757:SF2">
    <property type="entry name" value="BIOFILM ARCHITECTURE MAINTENANCE PROTEIN MBAA"/>
    <property type="match status" value="1"/>
</dbReference>
<dbReference type="PANTHER" id="PTHR44757">
    <property type="entry name" value="DIGUANYLATE CYCLASE DGCP"/>
    <property type="match status" value="1"/>
</dbReference>
<accession>A0A375B826</accession>
<name>A0A375B826_9BURK</name>
<sequence length="895" mass="98513">MAVNHSLRCDTHLMPERSTTRYGKALQRLRQAFSPLNLAAAAWLIATWAFAAFQLVSERDRLLHDAAKRTQTQAQAFGAYSKSSILRLSEFLLDLRASWLAGQPGFIEMVRERQNLVVDLSFQVSVIDKHGLLIYSSIATPMPMPGGKVDLSGREHFRVHQNAGGRDMLFISDPVKGKVSGKWSIQFTRPILRAGSFDGVIVVSVSPEQFASFAQTFTNRDGEVASVIRTSGQVLARVPALEGTLARAVSNRPYLVNGSPPSGSYRAVSGSEGVERVFGYYRLPEFGLNFVVGESVSLVLAPYEVYRRVALAGAMASTLLLTLLYYSLRRSMAERQRHMEEMRLASLVYSSSSEAMMVTSLDGIVIDVNPAFAAATGYTAEEIRGSPGYRVSGAGNAAGLVERLRATVAATGRWSGELFIRRKDGSEFPAYLTVDTYLAHAYGERRRVALIHDMTEKRQAEEVIRHQANFDALTDLPNRRLFFDQLEQEIERSRETQDVLALLFIDLDRFKEVNDTLGHDQGDQLLLEAARRIAASVRASDTVARLAGDEFTVILPGVGDAGVAGDIAQAILEKIAAPYRLADELVVVSASIGVATWPKDADNAEALLVCADQAMFAAKAEGRNRWKVFTQALLQVERERLRITQDLRTALASGQFALHYQPIVDLRTGKICKAEALIRWNHPVRGPIHPADFIAVAEESGLIIDIGRWVLTEALDQLARWQVLLGKGFQISVNKSPVEFCAPASGPESWSSMIERRNVPVGSLVIEITEGSLMEQNADVMDQLSRFQAAGIEIALDDFGTGYSSLSYLRRLDIDYIKIDQSFIRSLTRGPDDVALCRAIISMAHALRIRVIAEGVETESQRDILLAAGCDYGQGHFFCPPVEASAFEAYVSAVT</sequence>
<dbReference type="CDD" id="cd00130">
    <property type="entry name" value="PAS"/>
    <property type="match status" value="1"/>
</dbReference>
<dbReference type="InterPro" id="IPR000160">
    <property type="entry name" value="GGDEF_dom"/>
</dbReference>
<dbReference type="CDD" id="cd01949">
    <property type="entry name" value="GGDEF"/>
    <property type="match status" value="1"/>
</dbReference>
<proteinExistence type="predicted"/>
<dbReference type="SMART" id="SM00052">
    <property type="entry name" value="EAL"/>
    <property type="match status" value="1"/>
</dbReference>
<dbReference type="SMART" id="SM00091">
    <property type="entry name" value="PAS"/>
    <property type="match status" value="1"/>
</dbReference>
<dbReference type="FunFam" id="3.30.70.270:FF:000001">
    <property type="entry name" value="Diguanylate cyclase domain protein"/>
    <property type="match status" value="1"/>
</dbReference>
<dbReference type="PROSITE" id="PS50112">
    <property type="entry name" value="PAS"/>
    <property type="match status" value="1"/>
</dbReference>
<dbReference type="InterPro" id="IPR035965">
    <property type="entry name" value="PAS-like_dom_sf"/>
</dbReference>
<dbReference type="Pfam" id="PF00990">
    <property type="entry name" value="GGDEF"/>
    <property type="match status" value="1"/>
</dbReference>
<gene>
    <name evidence="6" type="ORF">CBM2589_B10055</name>
</gene>
<evidence type="ECO:0000259" key="5">
    <source>
        <dbReference type="PROSITE" id="PS50887"/>
    </source>
</evidence>
<dbReference type="CDD" id="cd12914">
    <property type="entry name" value="PDC1_DGC_like"/>
    <property type="match status" value="1"/>
</dbReference>
<dbReference type="PROSITE" id="PS50113">
    <property type="entry name" value="PAC"/>
    <property type="match status" value="1"/>
</dbReference>
<dbReference type="NCBIfam" id="TIGR00229">
    <property type="entry name" value="sensory_box"/>
    <property type="match status" value="1"/>
</dbReference>
<dbReference type="Proteomes" id="UP000256297">
    <property type="component" value="Chromosome CBM2589_b"/>
</dbReference>
<dbReference type="Gene3D" id="3.30.450.20">
    <property type="entry name" value="PAS domain"/>
    <property type="match status" value="3"/>
</dbReference>
<organism evidence="6">
    <name type="scientific">Cupriavidus taiwanensis</name>
    <dbReference type="NCBI Taxonomy" id="164546"/>
    <lineage>
        <taxon>Bacteria</taxon>
        <taxon>Pseudomonadati</taxon>
        <taxon>Pseudomonadota</taxon>
        <taxon>Betaproteobacteria</taxon>
        <taxon>Burkholderiales</taxon>
        <taxon>Burkholderiaceae</taxon>
        <taxon>Cupriavidus</taxon>
    </lineage>
</organism>
<keyword evidence="1" id="KW-1133">Transmembrane helix</keyword>
<evidence type="ECO:0000259" key="2">
    <source>
        <dbReference type="PROSITE" id="PS50112"/>
    </source>
</evidence>
<dbReference type="SUPFAM" id="SSF55073">
    <property type="entry name" value="Nucleotide cyclase"/>
    <property type="match status" value="1"/>
</dbReference>
<dbReference type="InterPro" id="IPR029787">
    <property type="entry name" value="Nucleotide_cyclase"/>
</dbReference>
<protein>
    <submittedName>
        <fullName evidence="6">Signal transduction protein</fullName>
    </submittedName>
</protein>
<dbReference type="GO" id="GO:0003824">
    <property type="term" value="F:catalytic activity"/>
    <property type="evidence" value="ECO:0007669"/>
    <property type="project" value="UniProtKB-ARBA"/>
</dbReference>
<dbReference type="SUPFAM" id="SSF141868">
    <property type="entry name" value="EAL domain-like"/>
    <property type="match status" value="1"/>
</dbReference>
<dbReference type="NCBIfam" id="TIGR00254">
    <property type="entry name" value="GGDEF"/>
    <property type="match status" value="1"/>
</dbReference>
<dbReference type="InterPro" id="IPR052155">
    <property type="entry name" value="Biofilm_reg_signaling"/>
</dbReference>
<evidence type="ECO:0000259" key="3">
    <source>
        <dbReference type="PROSITE" id="PS50113"/>
    </source>
</evidence>
<dbReference type="SMART" id="SM00267">
    <property type="entry name" value="GGDEF"/>
    <property type="match status" value="1"/>
</dbReference>
<dbReference type="Pfam" id="PF13426">
    <property type="entry name" value="PAS_9"/>
    <property type="match status" value="1"/>
</dbReference>
<feature type="domain" description="GGDEF" evidence="5">
    <location>
        <begin position="498"/>
        <end position="631"/>
    </location>
</feature>
<dbReference type="InterPro" id="IPR000700">
    <property type="entry name" value="PAS-assoc_C"/>
</dbReference>
<feature type="domain" description="PAC" evidence="3">
    <location>
        <begin position="414"/>
        <end position="466"/>
    </location>
</feature>
<dbReference type="Gene3D" id="3.30.70.270">
    <property type="match status" value="1"/>
</dbReference>
<comment type="caution">
    <text evidence="6">The sequence shown here is derived from an EMBL/GenBank/DDBJ whole genome shotgun (WGS) entry which is preliminary data.</text>
</comment>
<feature type="transmembrane region" description="Helical" evidence="1">
    <location>
        <begin position="36"/>
        <end position="56"/>
    </location>
</feature>
<dbReference type="PROSITE" id="PS50883">
    <property type="entry name" value="EAL"/>
    <property type="match status" value="1"/>
</dbReference>
<dbReference type="CDD" id="cd01948">
    <property type="entry name" value="EAL"/>
    <property type="match status" value="1"/>
</dbReference>
<dbReference type="CDD" id="cd12915">
    <property type="entry name" value="PDC2_DGC_like"/>
    <property type="match status" value="1"/>
</dbReference>
<evidence type="ECO:0000256" key="1">
    <source>
        <dbReference type="SAM" id="Phobius"/>
    </source>
</evidence>
<keyword evidence="1" id="KW-0812">Transmembrane</keyword>
<reference evidence="6" key="1">
    <citation type="submission" date="2018-01" db="EMBL/GenBank/DDBJ databases">
        <authorList>
            <person name="Clerissi C."/>
        </authorList>
    </citation>
    <scope>NUCLEOTIDE SEQUENCE</scope>
    <source>
        <strain evidence="6">Cupriavidus taiwanensis STM 3521</strain>
    </source>
</reference>
<feature type="domain" description="EAL" evidence="4">
    <location>
        <begin position="640"/>
        <end position="895"/>
    </location>
</feature>
<dbReference type="InterPro" id="IPR043128">
    <property type="entry name" value="Rev_trsase/Diguanyl_cyclase"/>
</dbReference>
<dbReference type="InterPro" id="IPR001633">
    <property type="entry name" value="EAL_dom"/>
</dbReference>
<dbReference type="InterPro" id="IPR000014">
    <property type="entry name" value="PAS"/>
</dbReference>
<dbReference type="EMBL" id="OFSP01000001">
    <property type="protein sequence ID" value="SOY39774.1"/>
    <property type="molecule type" value="Genomic_DNA"/>
</dbReference>
<dbReference type="Pfam" id="PF00563">
    <property type="entry name" value="EAL"/>
    <property type="match status" value="1"/>
</dbReference>
<dbReference type="AlphaFoldDB" id="A0A375B826"/>
<feature type="domain" description="PAS" evidence="2">
    <location>
        <begin position="340"/>
        <end position="385"/>
    </location>
</feature>
<dbReference type="PROSITE" id="PS50887">
    <property type="entry name" value="GGDEF"/>
    <property type="match status" value="1"/>
</dbReference>